<dbReference type="AlphaFoldDB" id="A0A396C2D7"/>
<reference evidence="4 5" key="1">
    <citation type="submission" date="2018-08" db="EMBL/GenBank/DDBJ databases">
        <title>A genome reference for cultivated species of the human gut microbiota.</title>
        <authorList>
            <person name="Zou Y."/>
            <person name="Xue W."/>
            <person name="Luo G."/>
        </authorList>
    </citation>
    <scope>NUCLEOTIDE SEQUENCE [LARGE SCALE GENOMIC DNA]</scope>
    <source>
        <strain evidence="4 5">AM18-6</strain>
    </source>
</reference>
<dbReference type="EMBL" id="QRJE01000012">
    <property type="protein sequence ID" value="RHH12220.1"/>
    <property type="molecule type" value="Genomic_DNA"/>
</dbReference>
<dbReference type="Pfam" id="PF16130">
    <property type="entry name" value="DUF4842"/>
    <property type="match status" value="1"/>
</dbReference>
<dbReference type="Proteomes" id="UP000266644">
    <property type="component" value="Unassembled WGS sequence"/>
</dbReference>
<feature type="domain" description="DUF4842" evidence="3">
    <location>
        <begin position="446"/>
        <end position="640"/>
    </location>
</feature>
<accession>A0A396C2D7</accession>
<dbReference type="RefSeq" id="WP_122330227.1">
    <property type="nucleotide sequence ID" value="NZ_JAQDYY010000002.1"/>
</dbReference>
<proteinExistence type="predicted"/>
<dbReference type="InterPro" id="IPR031025">
    <property type="entry name" value="LruC_dom"/>
</dbReference>
<dbReference type="NCBIfam" id="TIGR04456">
    <property type="entry name" value="LruC_dom"/>
    <property type="match status" value="1"/>
</dbReference>
<organism evidence="4 5">
    <name type="scientific">Bacteroides fragilis</name>
    <dbReference type="NCBI Taxonomy" id="817"/>
    <lineage>
        <taxon>Bacteria</taxon>
        <taxon>Pseudomonadati</taxon>
        <taxon>Bacteroidota</taxon>
        <taxon>Bacteroidia</taxon>
        <taxon>Bacteroidales</taxon>
        <taxon>Bacteroidaceae</taxon>
        <taxon>Bacteroides</taxon>
    </lineage>
</organism>
<evidence type="ECO:0000313" key="4">
    <source>
        <dbReference type="EMBL" id="RHH12220.1"/>
    </source>
</evidence>
<feature type="chain" id="PRO_5017380798" evidence="1">
    <location>
        <begin position="23"/>
        <end position="643"/>
    </location>
</feature>
<evidence type="ECO:0000313" key="5">
    <source>
        <dbReference type="Proteomes" id="UP000266644"/>
    </source>
</evidence>
<comment type="caution">
    <text evidence="4">The sequence shown here is derived from an EMBL/GenBank/DDBJ whole genome shotgun (WGS) entry which is preliminary data.</text>
</comment>
<dbReference type="InterPro" id="IPR032295">
    <property type="entry name" value="DUF4842"/>
</dbReference>
<dbReference type="PROSITE" id="PS51257">
    <property type="entry name" value="PROKAR_LIPOPROTEIN"/>
    <property type="match status" value="1"/>
</dbReference>
<feature type="signal peptide" evidence="1">
    <location>
        <begin position="1"/>
        <end position="22"/>
    </location>
</feature>
<protein>
    <submittedName>
        <fullName evidence="4">LruC domain-containing protein</fullName>
    </submittedName>
</protein>
<evidence type="ECO:0000259" key="2">
    <source>
        <dbReference type="Pfam" id="PF13448"/>
    </source>
</evidence>
<feature type="domain" description="DUF4114" evidence="2">
    <location>
        <begin position="303"/>
        <end position="380"/>
    </location>
</feature>
<sequence length="643" mass="72154">MKNRVYATKKMLGVLLSTLLLGCVVVGCIDEKDHYKPDEKPSGVANTFDFATTQDVQLDLKYDIPTENYQVLFELYFENPLTTDADGQVVKRTDIDPKVVRMTDGTGVYHAKETIPAYGEEVYIYTSYIGVPMLYKTKIEGNTITADINWDTAAEASVQTRVGGEYQTVPEGFYTLGSWDIKGRPNYLDNEGVIELTPAFYRTINKTIPEKGECSSKYRQSVDFMINDEQGAEVKVRFVGGTSAAYSAFGYYCYPEGATVAQIQKAKKYVVFPNTKTGVGIKGGECVKLHYIDADGEDKGTVFPKGTKIGWFISNDAFTRKGTTTLGNVGQGRGMFYSTSALNNKGRKHTAAFKINEFIVLSFEDWKDDHDYNDVMFNVWSNPIEAIIPPDMPSVDLEDPDDQSIAYKMTYKGILSFEDNWPSKGDYDLNDVIVKYNSVLSFNTKNQVLSTEDTFTAMWSGALFKNGFAYQMNTERANVEECDFIEGKSAWGSQGLDNELSQATVAVFANAIEETGSNTKTSVFKIRNKFKQPVDHETFGVAPYNSFIFLHQNTGKDRTEVHLVNHKPTDKVNTALFGSQQDLSDTDKGIYYVSDQNYPFAIHLADVETFNTEEKESIDQSYPRFASWAKSGGKTDKDWYLKK</sequence>
<keyword evidence="1" id="KW-0732">Signal</keyword>
<dbReference type="Pfam" id="PF13448">
    <property type="entry name" value="DUF4114"/>
    <property type="match status" value="1"/>
</dbReference>
<gene>
    <name evidence="4" type="ORF">DW228_09010</name>
</gene>
<evidence type="ECO:0000256" key="1">
    <source>
        <dbReference type="SAM" id="SignalP"/>
    </source>
</evidence>
<name>A0A396C2D7_BACFG</name>
<dbReference type="InterPro" id="IPR025193">
    <property type="entry name" value="DUF4114"/>
</dbReference>
<evidence type="ECO:0000259" key="3">
    <source>
        <dbReference type="Pfam" id="PF16130"/>
    </source>
</evidence>